<keyword evidence="2" id="KW-1185">Reference proteome</keyword>
<reference evidence="1" key="2">
    <citation type="submission" date="2020-09" db="EMBL/GenBank/DDBJ databases">
        <authorList>
            <person name="Sun Q."/>
            <person name="Kim S."/>
        </authorList>
    </citation>
    <scope>NUCLEOTIDE SEQUENCE</scope>
    <source>
        <strain evidence="1">KCTC 23224</strain>
    </source>
</reference>
<sequence length="581" mass="67106">MSWRKKVKENSKGVATVFANWLSQLTMMLMPRFLYIIAGRGSSKTTDILVERLIEMVYDMPGAPVVWFSDTYANLQKNVLRTVEEGLKAKGFIEGIHYVVGKKPPEFSEAQKADLPPEIREHFWKPYNNIVRYQDTIIFFTGLNITFGSLDRPASLAGGNYVHAIGDEVKYAKEERVSNLLKAIRGYRVKYGHSVFYRGHTFTTDMPNPSNIGEYDWILNRATKMKAKALLLVVKSAMIVNEALQEYLVAAQEGDREEAVKKKRTYERWVERWTTARMAPDAHTFFYIASSYVNVDILTPEWFEDAYKDDFGDVKTAILSMKAKLEKGDLFYANLNERHFYMDGSDPVWAERFGINEEEDCRILKYHDLNKAIDGGADFGNMISLSLAQELQGNYRVNNFIYTLSPEWIRELADKFLKFYKPQKEKTLNLYYDRAANNYKKAGQDLATQFKRAIEYDEEGKRTGWKCVLMSEGQGNIPMSEEYSFMMELLAGNNRKMPKVMIDFYRCKPLRCSLEMAPAKIKESGPKSIVVKNKKSETLPIHRLPLESTNPSDSFKYLMMRRNWRALVTQRKVYTGSASVR</sequence>
<dbReference type="RefSeq" id="WP_189583550.1">
    <property type="nucleotide sequence ID" value="NZ_BMYF01000017.1"/>
</dbReference>
<gene>
    <name evidence="1" type="ORF">GCM10008106_26880</name>
</gene>
<dbReference type="EMBL" id="BMYF01000017">
    <property type="protein sequence ID" value="GHB44432.1"/>
    <property type="molecule type" value="Genomic_DNA"/>
</dbReference>
<dbReference type="AlphaFoldDB" id="A0A8J3G5Z9"/>
<evidence type="ECO:0000313" key="2">
    <source>
        <dbReference type="Proteomes" id="UP000642809"/>
    </source>
</evidence>
<accession>A0A8J3G5Z9</accession>
<organism evidence="1 2">
    <name type="scientific">Mongoliitalea lutea</name>
    <dbReference type="NCBI Taxonomy" id="849756"/>
    <lineage>
        <taxon>Bacteria</taxon>
        <taxon>Pseudomonadati</taxon>
        <taxon>Bacteroidota</taxon>
        <taxon>Cytophagia</taxon>
        <taxon>Cytophagales</taxon>
        <taxon>Cyclobacteriaceae</taxon>
        <taxon>Mongoliitalea</taxon>
    </lineage>
</organism>
<evidence type="ECO:0000313" key="1">
    <source>
        <dbReference type="EMBL" id="GHB44432.1"/>
    </source>
</evidence>
<dbReference type="InterPro" id="IPR027417">
    <property type="entry name" value="P-loop_NTPase"/>
</dbReference>
<dbReference type="Proteomes" id="UP000642809">
    <property type="component" value="Unassembled WGS sequence"/>
</dbReference>
<name>A0A8J3G5Z9_9BACT</name>
<proteinExistence type="predicted"/>
<protein>
    <submittedName>
        <fullName evidence="1">Uncharacterized protein</fullName>
    </submittedName>
</protein>
<dbReference type="Gene3D" id="3.40.50.300">
    <property type="entry name" value="P-loop containing nucleotide triphosphate hydrolases"/>
    <property type="match status" value="1"/>
</dbReference>
<comment type="caution">
    <text evidence="1">The sequence shown here is derived from an EMBL/GenBank/DDBJ whole genome shotgun (WGS) entry which is preliminary data.</text>
</comment>
<reference evidence="1" key="1">
    <citation type="journal article" date="2014" name="Int. J. Syst. Evol. Microbiol.">
        <title>Complete genome sequence of Corynebacterium casei LMG S-19264T (=DSM 44701T), isolated from a smear-ripened cheese.</title>
        <authorList>
            <consortium name="US DOE Joint Genome Institute (JGI-PGF)"/>
            <person name="Walter F."/>
            <person name="Albersmeier A."/>
            <person name="Kalinowski J."/>
            <person name="Ruckert C."/>
        </authorList>
    </citation>
    <scope>NUCLEOTIDE SEQUENCE</scope>
    <source>
        <strain evidence="1">KCTC 23224</strain>
    </source>
</reference>